<dbReference type="Gene3D" id="3.60.110.10">
    <property type="entry name" value="Carbon-nitrogen hydrolase"/>
    <property type="match status" value="1"/>
</dbReference>
<dbReference type="InterPro" id="IPR036526">
    <property type="entry name" value="C-N_Hydrolase_sf"/>
</dbReference>
<keyword evidence="5" id="KW-1185">Reference proteome</keyword>
<dbReference type="PROSITE" id="PS50263">
    <property type="entry name" value="CN_HYDROLASE"/>
    <property type="match status" value="1"/>
</dbReference>
<comment type="caution">
    <text evidence="4">The sequence shown here is derived from an EMBL/GenBank/DDBJ whole genome shotgun (WGS) entry which is preliminary data.</text>
</comment>
<protein>
    <recommendedName>
        <fullName evidence="2">NAD(+) synthase [glutamine-hydrolyzing]</fullName>
    </recommendedName>
</protein>
<dbReference type="OrthoDB" id="3427313at2759"/>
<accession>A0A8H6L3A7</accession>
<dbReference type="GeneID" id="59289394"/>
<dbReference type="AlphaFoldDB" id="A0A8H6L3A7"/>
<evidence type="ECO:0000259" key="3">
    <source>
        <dbReference type="PROSITE" id="PS50263"/>
    </source>
</evidence>
<dbReference type="PANTHER" id="PTHR23090">
    <property type="entry name" value="NH 3 /GLUTAMINE-DEPENDENT NAD + SYNTHETASE"/>
    <property type="match status" value="1"/>
</dbReference>
<evidence type="ECO:0000256" key="1">
    <source>
        <dbReference type="ARBA" id="ARBA00022598"/>
    </source>
</evidence>
<feature type="domain" description="CN hydrolase" evidence="3">
    <location>
        <begin position="1"/>
        <end position="55"/>
    </location>
</feature>
<dbReference type="EMBL" id="JACCJC010000033">
    <property type="protein sequence ID" value="KAF6233908.1"/>
    <property type="molecule type" value="Genomic_DNA"/>
</dbReference>
<dbReference type="GO" id="GO:0004359">
    <property type="term" value="F:glutaminase activity"/>
    <property type="evidence" value="ECO:0007669"/>
    <property type="project" value="InterPro"/>
</dbReference>
<organism evidence="4 5">
    <name type="scientific">Letharia columbiana</name>
    <dbReference type="NCBI Taxonomy" id="112416"/>
    <lineage>
        <taxon>Eukaryota</taxon>
        <taxon>Fungi</taxon>
        <taxon>Dikarya</taxon>
        <taxon>Ascomycota</taxon>
        <taxon>Pezizomycotina</taxon>
        <taxon>Lecanoromycetes</taxon>
        <taxon>OSLEUM clade</taxon>
        <taxon>Lecanoromycetidae</taxon>
        <taxon>Lecanorales</taxon>
        <taxon>Lecanorineae</taxon>
        <taxon>Parmeliaceae</taxon>
        <taxon>Letharia</taxon>
    </lineage>
</organism>
<name>A0A8H6L3A7_9LECA</name>
<dbReference type="PANTHER" id="PTHR23090:SF9">
    <property type="entry name" value="GLUTAMINE-DEPENDENT NAD(+) SYNTHETASE"/>
    <property type="match status" value="1"/>
</dbReference>
<dbReference type="GO" id="GO:0009435">
    <property type="term" value="P:NAD+ biosynthetic process"/>
    <property type="evidence" value="ECO:0007669"/>
    <property type="project" value="InterPro"/>
</dbReference>
<evidence type="ECO:0000313" key="5">
    <source>
        <dbReference type="Proteomes" id="UP000578531"/>
    </source>
</evidence>
<dbReference type="RefSeq" id="XP_037163315.1">
    <property type="nucleotide sequence ID" value="XM_037309638.1"/>
</dbReference>
<proteinExistence type="predicted"/>
<dbReference type="Proteomes" id="UP000578531">
    <property type="component" value="Unassembled WGS sequence"/>
</dbReference>
<reference evidence="4 5" key="1">
    <citation type="journal article" date="2020" name="Genomics">
        <title>Complete, high-quality genomes from long-read metagenomic sequencing of two wolf lichen thalli reveals enigmatic genome architecture.</title>
        <authorList>
            <person name="McKenzie S.K."/>
            <person name="Walston R.F."/>
            <person name="Allen J.L."/>
        </authorList>
    </citation>
    <scope>NUCLEOTIDE SEQUENCE [LARGE SCALE GENOMIC DNA]</scope>
    <source>
        <strain evidence="4">WasteWater2</strain>
    </source>
</reference>
<sequence length="70" mass="7658">MKAGGIYLYANQQACDGDRLYYDGSAMIFQTGSLLAQRSQFSLSDVEVITATCDIEGTKGVKFSVPHFNK</sequence>
<evidence type="ECO:0000256" key="2">
    <source>
        <dbReference type="ARBA" id="ARBA00030681"/>
    </source>
</evidence>
<dbReference type="SUPFAM" id="SSF56317">
    <property type="entry name" value="Carbon-nitrogen hydrolase"/>
    <property type="match status" value="1"/>
</dbReference>
<dbReference type="GO" id="GO:0003952">
    <property type="term" value="F:NAD+ synthase (glutamine-hydrolyzing) activity"/>
    <property type="evidence" value="ECO:0007669"/>
    <property type="project" value="InterPro"/>
</dbReference>
<evidence type="ECO:0000313" key="4">
    <source>
        <dbReference type="EMBL" id="KAF6233908.1"/>
    </source>
</evidence>
<dbReference type="Pfam" id="PF00795">
    <property type="entry name" value="CN_hydrolase"/>
    <property type="match status" value="1"/>
</dbReference>
<gene>
    <name evidence="4" type="ORF">HO173_007738</name>
</gene>
<keyword evidence="1" id="KW-0436">Ligase</keyword>
<dbReference type="InterPro" id="IPR003694">
    <property type="entry name" value="NAD_synthase"/>
</dbReference>
<dbReference type="GO" id="GO:0005737">
    <property type="term" value="C:cytoplasm"/>
    <property type="evidence" value="ECO:0007669"/>
    <property type="project" value="InterPro"/>
</dbReference>
<dbReference type="InterPro" id="IPR003010">
    <property type="entry name" value="C-N_Hydrolase"/>
</dbReference>